<dbReference type="STRING" id="71784.A0A1Y2AM74"/>
<dbReference type="SMART" id="SM00563">
    <property type="entry name" value="PlsC"/>
    <property type="match status" value="1"/>
</dbReference>
<keyword evidence="3" id="KW-0012">Acyltransferase</keyword>
<organism evidence="3 4">
    <name type="scientific">Naematelia encephala</name>
    <dbReference type="NCBI Taxonomy" id="71784"/>
    <lineage>
        <taxon>Eukaryota</taxon>
        <taxon>Fungi</taxon>
        <taxon>Dikarya</taxon>
        <taxon>Basidiomycota</taxon>
        <taxon>Agaricomycotina</taxon>
        <taxon>Tremellomycetes</taxon>
        <taxon>Tremellales</taxon>
        <taxon>Naemateliaceae</taxon>
        <taxon>Naematelia</taxon>
    </lineage>
</organism>
<protein>
    <submittedName>
        <fullName evidence="3">Acyltransferase-domain-containing protein</fullName>
    </submittedName>
</protein>
<dbReference type="GO" id="GO:0036149">
    <property type="term" value="P:phosphatidylinositol acyl-chain remodeling"/>
    <property type="evidence" value="ECO:0007669"/>
    <property type="project" value="TreeGrafter"/>
</dbReference>
<dbReference type="Pfam" id="PF01553">
    <property type="entry name" value="Acyltransferase"/>
    <property type="match status" value="1"/>
</dbReference>
<keyword evidence="3" id="KW-0808">Transferase</keyword>
<comment type="caution">
    <text evidence="3">The sequence shown here is derived from an EMBL/GenBank/DDBJ whole genome shotgun (WGS) entry which is preliminary data.</text>
</comment>
<dbReference type="GO" id="GO:0016746">
    <property type="term" value="F:acyltransferase activity"/>
    <property type="evidence" value="ECO:0007669"/>
    <property type="project" value="UniProtKB-KW"/>
</dbReference>
<evidence type="ECO:0000259" key="2">
    <source>
        <dbReference type="SMART" id="SM00563"/>
    </source>
</evidence>
<dbReference type="InterPro" id="IPR002123">
    <property type="entry name" value="Plipid/glycerol_acylTrfase"/>
</dbReference>
<dbReference type="AlphaFoldDB" id="A0A1Y2AM74"/>
<feature type="transmembrane region" description="Helical" evidence="1">
    <location>
        <begin position="414"/>
        <end position="442"/>
    </location>
</feature>
<sequence>MAPSPPLYTIPIKDRPPHGPLTSKILFPILFNLANLGVNSAQFCAVPLLLIPLFGRRLYESVIGWTKDGYGRCLIMITVLFGPTSLVITTDAPPDLAGLVERDDSGQMTRINLPDRLVVMANHQAYTDWMYLWILACYAGHARGITILLKAALKKVPVVGWGMQFFRFIFLNRSWAADRDNLTKALTRLAREARDPAETAESDGTDESASLLAKARHKTRSPLWLLIFPEGTIPSDEERAKSVKYANREGVDDFVTLLHPRSTGLLFCLRTLIPQVPDLKLLDLTIGYPGIPLGNYPQDHYGLLSVFFRSVPPPTVHLHMHLYSDLSSPDSGIPSLISPRTTEIIEGEGKDDSVPPGDTGLATKEEARAFELWIRDVWTKKEQRMKAFYAEQKFVSSEGGESAREIIPIRQTRWYHWFAAYGGGGMGTVAVIGVAIGALFGIRQ</sequence>
<dbReference type="SUPFAM" id="SSF69593">
    <property type="entry name" value="Glycerol-3-phosphate (1)-acyltransferase"/>
    <property type="match status" value="1"/>
</dbReference>
<dbReference type="GO" id="GO:0005783">
    <property type="term" value="C:endoplasmic reticulum"/>
    <property type="evidence" value="ECO:0007669"/>
    <property type="project" value="TreeGrafter"/>
</dbReference>
<dbReference type="CDD" id="cd07990">
    <property type="entry name" value="LPLAT_LCLAT1-like"/>
    <property type="match status" value="1"/>
</dbReference>
<evidence type="ECO:0000313" key="4">
    <source>
        <dbReference type="Proteomes" id="UP000193986"/>
    </source>
</evidence>
<dbReference type="InParanoid" id="A0A1Y2AM74"/>
<dbReference type="EMBL" id="MCFC01000084">
    <property type="protein sequence ID" value="ORY23045.1"/>
    <property type="molecule type" value="Genomic_DNA"/>
</dbReference>
<reference evidence="3 4" key="1">
    <citation type="submission" date="2016-07" db="EMBL/GenBank/DDBJ databases">
        <title>Pervasive Adenine N6-methylation of Active Genes in Fungi.</title>
        <authorList>
            <consortium name="DOE Joint Genome Institute"/>
            <person name="Mondo S.J."/>
            <person name="Dannebaum R.O."/>
            <person name="Kuo R.C."/>
            <person name="Labutti K."/>
            <person name="Haridas S."/>
            <person name="Kuo A."/>
            <person name="Salamov A."/>
            <person name="Ahrendt S.R."/>
            <person name="Lipzen A."/>
            <person name="Sullivan W."/>
            <person name="Andreopoulos W.B."/>
            <person name="Clum A."/>
            <person name="Lindquist E."/>
            <person name="Daum C."/>
            <person name="Ramamoorthy G.K."/>
            <person name="Gryganskyi A."/>
            <person name="Culley D."/>
            <person name="Magnuson J.K."/>
            <person name="James T.Y."/>
            <person name="O'Malley M.A."/>
            <person name="Stajich J.E."/>
            <person name="Spatafora J.W."/>
            <person name="Visel A."/>
            <person name="Grigoriev I.V."/>
        </authorList>
    </citation>
    <scope>NUCLEOTIDE SEQUENCE [LARGE SCALE GENOMIC DNA]</scope>
    <source>
        <strain evidence="3 4">68-887.2</strain>
    </source>
</reference>
<gene>
    <name evidence="3" type="ORF">BCR39DRAFT_550145</name>
</gene>
<dbReference type="OrthoDB" id="189226at2759"/>
<evidence type="ECO:0000313" key="3">
    <source>
        <dbReference type="EMBL" id="ORY23045.1"/>
    </source>
</evidence>
<keyword evidence="1" id="KW-0472">Membrane</keyword>
<name>A0A1Y2AM74_9TREE</name>
<keyword evidence="4" id="KW-1185">Reference proteome</keyword>
<dbReference type="PANTHER" id="PTHR10983">
    <property type="entry name" value="1-ACYLGLYCEROL-3-PHOSPHATE ACYLTRANSFERASE-RELATED"/>
    <property type="match status" value="1"/>
</dbReference>
<keyword evidence="1" id="KW-1133">Transmembrane helix</keyword>
<feature type="domain" description="Phospholipid/glycerol acyltransferase" evidence="2">
    <location>
        <begin position="117"/>
        <end position="266"/>
    </location>
</feature>
<keyword evidence="1" id="KW-0812">Transmembrane</keyword>
<evidence type="ECO:0000256" key="1">
    <source>
        <dbReference type="SAM" id="Phobius"/>
    </source>
</evidence>
<proteinExistence type="predicted"/>
<dbReference type="FunCoup" id="A0A1Y2AM74">
    <property type="interactions" value="283"/>
</dbReference>
<dbReference type="PANTHER" id="PTHR10983:SF16">
    <property type="entry name" value="LYSOCARDIOLIPIN ACYLTRANSFERASE 1"/>
    <property type="match status" value="1"/>
</dbReference>
<accession>A0A1Y2AM74</accession>
<dbReference type="Proteomes" id="UP000193986">
    <property type="component" value="Unassembled WGS sequence"/>
</dbReference>